<dbReference type="EMBL" id="FR687359">
    <property type="protein sequence ID" value="CBW73987.1"/>
    <property type="molecule type" value="Genomic_DNA"/>
</dbReference>
<organism evidence="1 2">
    <name type="scientific">Mycetohabitans rhizoxinica (strain DSM 19002 / CIP 109453 / HKI 454)</name>
    <name type="common">Paraburkholderia rhizoxinica</name>
    <dbReference type="NCBI Taxonomy" id="882378"/>
    <lineage>
        <taxon>Bacteria</taxon>
        <taxon>Pseudomonadati</taxon>
        <taxon>Pseudomonadota</taxon>
        <taxon>Betaproteobacteria</taxon>
        <taxon>Burkholderiales</taxon>
        <taxon>Burkholderiaceae</taxon>
        <taxon>Mycetohabitans</taxon>
    </lineage>
</organism>
<gene>
    <name evidence="1" type="ordered locus">RBRH_04045</name>
</gene>
<protein>
    <submittedName>
        <fullName evidence="1">Uncharacterized protein</fullName>
    </submittedName>
</protein>
<accession>E5AMB0</accession>
<name>E5AMB0_MYCRK</name>
<reference evidence="1 2" key="1">
    <citation type="journal article" date="2011" name="J. Bacteriol.">
        <title>Complete genome sequence of Burkholderia rhizoxinica, an endosymbiont of Rhizopus microsporus.</title>
        <authorList>
            <person name="Lackner G."/>
            <person name="Moebius N."/>
            <person name="Partida-Martinez L."/>
            <person name="Hertweck C."/>
        </authorList>
    </citation>
    <scope>NUCLEOTIDE SEQUENCE [LARGE SCALE GENOMIC DNA]</scope>
    <source>
        <strain evidence="2">DSM 19002 / CIP 109453 / HKI 454</strain>
    </source>
</reference>
<dbReference type="KEGG" id="brh:RBRH_04045"/>
<dbReference type="AlphaFoldDB" id="E5AMB0"/>
<sequence length="36" mass="4062">MLRPVGEAFAIARNTLRMSFKLLIVDDTEYAMSSVD</sequence>
<dbReference type="Proteomes" id="UP000007437">
    <property type="component" value="Chromosome"/>
</dbReference>
<evidence type="ECO:0000313" key="1">
    <source>
        <dbReference type="EMBL" id="CBW73987.1"/>
    </source>
</evidence>
<proteinExistence type="predicted"/>
<evidence type="ECO:0000313" key="2">
    <source>
        <dbReference type="Proteomes" id="UP000007437"/>
    </source>
</evidence>
<dbReference type="HOGENOM" id="CLU_3355082_0_0_4"/>